<dbReference type="InterPro" id="IPR022601">
    <property type="entry name" value="DUF3160"/>
</dbReference>
<dbReference type="SMART" id="SM01325">
    <property type="entry name" value="DUF3160"/>
    <property type="match status" value="1"/>
</dbReference>
<evidence type="ECO:0000313" key="3">
    <source>
        <dbReference type="Proteomes" id="UP000749471"/>
    </source>
</evidence>
<organism evidence="2 3">
    <name type="scientific">Tissierella simiarum</name>
    <dbReference type="NCBI Taxonomy" id="2841534"/>
    <lineage>
        <taxon>Bacteria</taxon>
        <taxon>Bacillati</taxon>
        <taxon>Bacillota</taxon>
        <taxon>Tissierellia</taxon>
        <taxon>Tissierellales</taxon>
        <taxon>Tissierellaceae</taxon>
        <taxon>Tissierella</taxon>
    </lineage>
</organism>
<feature type="region of interest" description="Disordered" evidence="1">
    <location>
        <begin position="706"/>
        <end position="727"/>
    </location>
</feature>
<dbReference type="RefSeq" id="WP_216515881.1">
    <property type="nucleotide sequence ID" value="NZ_JAHLPM010000001.1"/>
</dbReference>
<gene>
    <name evidence="2" type="ORF">KQI42_01035</name>
</gene>
<sequence length="727" mass="84454">MKGKSLYSVISLVLVLTIILTGCIGKEVNKSEKEDFANVPDFNENKEETNIGVNQGLVNIEVPYEPREFETKVESYKVKSDLSNIENLKIFGEFSKEQLELLVKNNFVANPTKQEQLFYIYEDNEYKDIPSFITTDSILQVYHIFYDYTLRTLENDKLIGLVEEMTDKMLKNAISIYNGLEDKEMKKIQLKNIAYFATAELALEKELPKEVPEEARKIALEELEKIKAHSGFQQSSLFPYDLDYSQFTVRGHYTRSKDFERYFRAMMWYGQAPFPLYFKEYEERNIEQTLQALLITYSLYSDKESYNKWENIYEPTNFFVGNSDDLNIYQYGELLFKIYGKNPDLNKLGDKKKLDEFYKEADKLPEPRIKPKYTSVSTPAGKQFRFMGQRYVLDAEIIQELVEPIERPIPSGLDVMGVLGSERAKEIQLSKEENQGWEGYPKEFNRLRDKFEKLSDKQWMGNMYQGWLWTLKGFLEPFGEGYPSFMTNEAWVEKDLNTALGSWSELKHDTILYGKQSGAEMGGEGFKEVVGYVEPNIEVYEKLLWLTKFSRKNLSIRGLTIEGIDMKMGELEKLLEFLINCSIKELKNEELTIEEYEYIQIYGGVLESLTASFAGDYLRWFEITSETDKNMAVIADFHTIAPNSYSDGGYMEAGVGPAYEIYVVVPIGGKLYLTRGAVFSYHEFISDIRLTDEKWQEMIKEDKQPNMPKWTNSFVRGGKGEIPYPED</sequence>
<keyword evidence="3" id="KW-1185">Reference proteome</keyword>
<comment type="caution">
    <text evidence="2">The sequence shown here is derived from an EMBL/GenBank/DDBJ whole genome shotgun (WGS) entry which is preliminary data.</text>
</comment>
<dbReference type="Pfam" id="PF11369">
    <property type="entry name" value="DUF3160"/>
    <property type="match status" value="1"/>
</dbReference>
<protein>
    <submittedName>
        <fullName evidence="2">DUF3160 domain-containing protein</fullName>
    </submittedName>
</protein>
<evidence type="ECO:0000256" key="1">
    <source>
        <dbReference type="SAM" id="MobiDB-lite"/>
    </source>
</evidence>
<dbReference type="PROSITE" id="PS51257">
    <property type="entry name" value="PROKAR_LIPOPROTEIN"/>
    <property type="match status" value="1"/>
</dbReference>
<name>A0ABS6E2S2_9FIRM</name>
<dbReference type="EMBL" id="JAHLPM010000001">
    <property type="protein sequence ID" value="MBU5436569.1"/>
    <property type="molecule type" value="Genomic_DNA"/>
</dbReference>
<evidence type="ECO:0000313" key="2">
    <source>
        <dbReference type="EMBL" id="MBU5436569.1"/>
    </source>
</evidence>
<dbReference type="Proteomes" id="UP000749471">
    <property type="component" value="Unassembled WGS sequence"/>
</dbReference>
<proteinExistence type="predicted"/>
<reference evidence="2 3" key="1">
    <citation type="submission" date="2021-06" db="EMBL/GenBank/DDBJ databases">
        <authorList>
            <person name="Sun Q."/>
            <person name="Li D."/>
        </authorList>
    </citation>
    <scope>NUCLEOTIDE SEQUENCE [LARGE SCALE GENOMIC DNA]</scope>
    <source>
        <strain evidence="2 3">MSJ-40</strain>
    </source>
</reference>
<accession>A0ABS6E2S2</accession>